<dbReference type="Proteomes" id="UP001589627">
    <property type="component" value="Unassembled WGS sequence"/>
</dbReference>
<name>A0ABV5YU82_9ACTN</name>
<accession>A0ABV5YU82</accession>
<feature type="non-terminal residue" evidence="1">
    <location>
        <position position="66"/>
    </location>
</feature>
<dbReference type="RefSeq" id="WP_378211685.1">
    <property type="nucleotide sequence ID" value="NZ_JBHLZP010000551.1"/>
</dbReference>
<keyword evidence="2" id="KW-1185">Reference proteome</keyword>
<evidence type="ECO:0000313" key="1">
    <source>
        <dbReference type="EMBL" id="MFB9838647.1"/>
    </source>
</evidence>
<proteinExistence type="predicted"/>
<dbReference type="EMBL" id="JBHLZP010000551">
    <property type="protein sequence ID" value="MFB9838647.1"/>
    <property type="molecule type" value="Genomic_DNA"/>
</dbReference>
<reference evidence="1 2" key="1">
    <citation type="submission" date="2024-09" db="EMBL/GenBank/DDBJ databases">
        <authorList>
            <person name="Sun Q."/>
            <person name="Mori K."/>
        </authorList>
    </citation>
    <scope>NUCLEOTIDE SEQUENCE [LARGE SCALE GENOMIC DNA]</scope>
    <source>
        <strain evidence="1 2">TBRC 0563</strain>
    </source>
</reference>
<protein>
    <submittedName>
        <fullName evidence="1">Uncharacterized protein</fullName>
    </submittedName>
</protein>
<evidence type="ECO:0000313" key="2">
    <source>
        <dbReference type="Proteomes" id="UP001589627"/>
    </source>
</evidence>
<organism evidence="1 2">
    <name type="scientific">Actinoallomurus acaciae</name>
    <dbReference type="NCBI Taxonomy" id="502577"/>
    <lineage>
        <taxon>Bacteria</taxon>
        <taxon>Bacillati</taxon>
        <taxon>Actinomycetota</taxon>
        <taxon>Actinomycetes</taxon>
        <taxon>Streptosporangiales</taxon>
        <taxon>Thermomonosporaceae</taxon>
        <taxon>Actinoallomurus</taxon>
    </lineage>
</organism>
<sequence length="66" mass="6633">MTGPYPTPASGRRRFGMAGVWMRAVAAVVAGGALTGVPAPARAAVQCAAPAKTVVPAEPWAQRAMA</sequence>
<comment type="caution">
    <text evidence="1">The sequence shown here is derived from an EMBL/GenBank/DDBJ whole genome shotgun (WGS) entry which is preliminary data.</text>
</comment>
<gene>
    <name evidence="1" type="ORF">ACFFNX_41515</name>
</gene>